<dbReference type="EMBL" id="JBJXBP010000001">
    <property type="protein sequence ID" value="KAL3850198.1"/>
    <property type="molecule type" value="Genomic_DNA"/>
</dbReference>
<evidence type="ECO:0000256" key="6">
    <source>
        <dbReference type="SAM" id="Phobius"/>
    </source>
</evidence>
<accession>A0ABD3UP63</accession>
<comment type="similarity">
    <text evidence="1">Belongs to the peptidase C48 family.</text>
</comment>
<dbReference type="AlphaFoldDB" id="A0ABD3UP63"/>
<keyword evidence="2" id="KW-0645">Protease</keyword>
<organism evidence="8 9">
    <name type="scientific">Penstemon smallii</name>
    <dbReference type="NCBI Taxonomy" id="265156"/>
    <lineage>
        <taxon>Eukaryota</taxon>
        <taxon>Viridiplantae</taxon>
        <taxon>Streptophyta</taxon>
        <taxon>Embryophyta</taxon>
        <taxon>Tracheophyta</taxon>
        <taxon>Spermatophyta</taxon>
        <taxon>Magnoliopsida</taxon>
        <taxon>eudicotyledons</taxon>
        <taxon>Gunneridae</taxon>
        <taxon>Pentapetalae</taxon>
        <taxon>asterids</taxon>
        <taxon>lamiids</taxon>
        <taxon>Lamiales</taxon>
        <taxon>Plantaginaceae</taxon>
        <taxon>Cheloneae</taxon>
        <taxon>Penstemon</taxon>
    </lineage>
</organism>
<dbReference type="SUPFAM" id="SSF54001">
    <property type="entry name" value="Cysteine proteinases"/>
    <property type="match status" value="1"/>
</dbReference>
<dbReference type="PANTHER" id="PTHR46915">
    <property type="entry name" value="UBIQUITIN-LIKE PROTEASE 4-RELATED"/>
    <property type="match status" value="1"/>
</dbReference>
<dbReference type="GO" id="GO:0016926">
    <property type="term" value="P:protein desumoylation"/>
    <property type="evidence" value="ECO:0007669"/>
    <property type="project" value="UniProtKB-ARBA"/>
</dbReference>
<keyword evidence="6" id="KW-0472">Membrane</keyword>
<dbReference type="PROSITE" id="PS50600">
    <property type="entry name" value="ULP_PROTEASE"/>
    <property type="match status" value="1"/>
</dbReference>
<name>A0ABD3UP63_9LAMI</name>
<keyword evidence="9" id="KW-1185">Reference proteome</keyword>
<evidence type="ECO:0000256" key="1">
    <source>
        <dbReference type="ARBA" id="ARBA00005234"/>
    </source>
</evidence>
<feature type="transmembrane region" description="Helical" evidence="6">
    <location>
        <begin position="223"/>
        <end position="243"/>
    </location>
</feature>
<keyword evidence="3" id="KW-0378">Hydrolase</keyword>
<feature type="region of interest" description="Disordered" evidence="5">
    <location>
        <begin position="57"/>
        <end position="82"/>
    </location>
</feature>
<dbReference type="Gene3D" id="3.40.395.10">
    <property type="entry name" value="Adenoviral Proteinase, Chain A"/>
    <property type="match status" value="1"/>
</dbReference>
<protein>
    <recommendedName>
        <fullName evidence="7">Ubiquitin-like protease family profile domain-containing protein</fullName>
    </recommendedName>
</protein>
<evidence type="ECO:0000313" key="9">
    <source>
        <dbReference type="Proteomes" id="UP001634393"/>
    </source>
</evidence>
<keyword evidence="6" id="KW-1133">Transmembrane helix</keyword>
<proteinExistence type="inferred from homology"/>
<evidence type="ECO:0000256" key="3">
    <source>
        <dbReference type="ARBA" id="ARBA00022801"/>
    </source>
</evidence>
<keyword evidence="4" id="KW-0788">Thiol protease</keyword>
<reference evidence="8 9" key="1">
    <citation type="submission" date="2024-12" db="EMBL/GenBank/DDBJ databases">
        <title>The unique morphological basis and parallel evolutionary history of personate flowers in Penstemon.</title>
        <authorList>
            <person name="Depatie T.H."/>
            <person name="Wessinger C.A."/>
        </authorList>
    </citation>
    <scope>NUCLEOTIDE SEQUENCE [LARGE SCALE GENOMIC DNA]</scope>
    <source>
        <strain evidence="8">WTNN_2</strain>
        <tissue evidence="8">Leaf</tissue>
    </source>
</reference>
<evidence type="ECO:0000259" key="7">
    <source>
        <dbReference type="PROSITE" id="PS50600"/>
    </source>
</evidence>
<evidence type="ECO:0000313" key="8">
    <source>
        <dbReference type="EMBL" id="KAL3850198.1"/>
    </source>
</evidence>
<keyword evidence="6" id="KW-0812">Transmembrane</keyword>
<comment type="caution">
    <text evidence="8">The sequence shown here is derived from an EMBL/GenBank/DDBJ whole genome shotgun (WGS) entry which is preliminary data.</text>
</comment>
<evidence type="ECO:0000256" key="2">
    <source>
        <dbReference type="ARBA" id="ARBA00022670"/>
    </source>
</evidence>
<gene>
    <name evidence="8" type="ORF">ACJIZ3_012080</name>
</gene>
<dbReference type="Pfam" id="PF02902">
    <property type="entry name" value="Peptidase_C48"/>
    <property type="match status" value="1"/>
</dbReference>
<feature type="compositionally biased region" description="Acidic residues" evidence="5">
    <location>
        <begin position="64"/>
        <end position="73"/>
    </location>
</feature>
<dbReference type="PANTHER" id="PTHR46915:SF6">
    <property type="entry name" value="CYSTEINE PROTEINASES SUPERFAMILY PROTEIN"/>
    <property type="match status" value="1"/>
</dbReference>
<dbReference type="GO" id="GO:0008234">
    <property type="term" value="F:cysteine-type peptidase activity"/>
    <property type="evidence" value="ECO:0007669"/>
    <property type="project" value="UniProtKB-KW"/>
</dbReference>
<dbReference type="InterPro" id="IPR038765">
    <property type="entry name" value="Papain-like_cys_pep_sf"/>
</dbReference>
<feature type="domain" description="Ubiquitin-like protease family profile" evidence="7">
    <location>
        <begin position="147"/>
        <end position="326"/>
    </location>
</feature>
<dbReference type="Proteomes" id="UP001634393">
    <property type="component" value="Unassembled WGS sequence"/>
</dbReference>
<evidence type="ECO:0000256" key="5">
    <source>
        <dbReference type="SAM" id="MobiDB-lite"/>
    </source>
</evidence>
<sequence>MGKKKVTYKKRRRRTDTLANIMSRCPVINENFNEGCAEANSEDEDIGYDKIYDKGSAETKSEDVDTGIDEDDNQGCAETPSEDEDTYVCHKRKEFRRPEVCHKRKEFRRPEVCHKRKEFRRPEVCHKRKEFRRPEVCHKRNRIINSTRVRSRRVRNVTSVLRGRLDTKIFDHCLENIWENSPEEKRNQFMHVSSMWFCMYREEFFREGVLTSIKTKNIFSKQYVIVPIVIWSHWYLLILCNLGETLKPKTRYRRTPCLLLLDSFRIADSMRLEPLIRRFVLDIFKAADRPEDEEMIQRIPLLAPKVPQQRNGDECGIFALYYASLFLDNAPKSFSTSGGYPYFMKEEWFTEEDLEGFYKRLESFGSAMLLASVAWPNSYFALDQFLLQEKIHAKSHRTQYSIHQSSIVASRKTSNSIHKQEVVFINNVSIPKINTLSTFHWFLCSCNSINEKNLPIRLLFSFRRRRRRKAAGKGRKCGLTARIEGGGKGRLGFSWLRNIFGGFGRLNLIERYLGEIEELKLRKCLEFVWGIRENAVEKMDWARNLCRVFFDHGV</sequence>
<evidence type="ECO:0000256" key="4">
    <source>
        <dbReference type="ARBA" id="ARBA00022807"/>
    </source>
</evidence>
<dbReference type="InterPro" id="IPR003653">
    <property type="entry name" value="Peptidase_C48_C"/>
</dbReference>
<dbReference type="GO" id="GO:0006508">
    <property type="term" value="P:proteolysis"/>
    <property type="evidence" value="ECO:0007669"/>
    <property type="project" value="UniProtKB-KW"/>
</dbReference>